<name>A0ABS5VW77_9BACT</name>
<dbReference type="SUPFAM" id="SSF52242">
    <property type="entry name" value="Cobalamin (vitamin B12)-binding domain"/>
    <property type="match status" value="1"/>
</dbReference>
<keyword evidence="2" id="KW-0805">Transcription regulation</keyword>
<dbReference type="InterPro" id="IPR003759">
    <property type="entry name" value="Cbl-bd_cap"/>
</dbReference>
<organism evidence="6 7">
    <name type="scientific">Chryseosolibacter indicus</name>
    <dbReference type="NCBI Taxonomy" id="2782351"/>
    <lineage>
        <taxon>Bacteria</taxon>
        <taxon>Pseudomonadati</taxon>
        <taxon>Bacteroidota</taxon>
        <taxon>Cytophagia</taxon>
        <taxon>Cytophagales</taxon>
        <taxon>Chryseotaleaceae</taxon>
        <taxon>Chryseosolibacter</taxon>
    </lineage>
</organism>
<dbReference type="Gene3D" id="1.10.1660.10">
    <property type="match status" value="1"/>
</dbReference>
<dbReference type="CDD" id="cd01104">
    <property type="entry name" value="HTH_MlrA-CarA"/>
    <property type="match status" value="1"/>
</dbReference>
<dbReference type="InterPro" id="IPR036724">
    <property type="entry name" value="Cobalamin-bd_sf"/>
</dbReference>
<evidence type="ECO:0000256" key="3">
    <source>
        <dbReference type="ARBA" id="ARBA00023125"/>
    </source>
</evidence>
<keyword evidence="3" id="KW-0238">DNA-binding</keyword>
<dbReference type="Gene3D" id="1.10.1240.10">
    <property type="entry name" value="Methionine synthase domain"/>
    <property type="match status" value="1"/>
</dbReference>
<dbReference type="EMBL" id="JAHESD010000063">
    <property type="protein sequence ID" value="MBT1705677.1"/>
    <property type="molecule type" value="Genomic_DNA"/>
</dbReference>
<evidence type="ECO:0000313" key="6">
    <source>
        <dbReference type="EMBL" id="MBT1705677.1"/>
    </source>
</evidence>
<evidence type="ECO:0000256" key="1">
    <source>
        <dbReference type="ARBA" id="ARBA00022491"/>
    </source>
</evidence>
<dbReference type="InterPro" id="IPR000551">
    <property type="entry name" value="MerR-type_HTH_dom"/>
</dbReference>
<dbReference type="Proteomes" id="UP000772618">
    <property type="component" value="Unassembled WGS sequence"/>
</dbReference>
<dbReference type="SMART" id="SM00422">
    <property type="entry name" value="HTH_MERR"/>
    <property type="match status" value="1"/>
</dbReference>
<dbReference type="PANTHER" id="PTHR30204">
    <property type="entry name" value="REDOX-CYCLING DRUG-SENSING TRANSCRIPTIONAL ACTIVATOR SOXR"/>
    <property type="match status" value="1"/>
</dbReference>
<evidence type="ECO:0000259" key="5">
    <source>
        <dbReference type="PROSITE" id="PS50937"/>
    </source>
</evidence>
<accession>A0ABS5VW77</accession>
<gene>
    <name evidence="6" type="ORF">KK060_20470</name>
</gene>
<feature type="domain" description="HTH merR-type" evidence="5">
    <location>
        <begin position="3"/>
        <end position="72"/>
    </location>
</feature>
<evidence type="ECO:0000256" key="4">
    <source>
        <dbReference type="ARBA" id="ARBA00023163"/>
    </source>
</evidence>
<dbReference type="Pfam" id="PF02607">
    <property type="entry name" value="B12-binding_2"/>
    <property type="match status" value="1"/>
</dbReference>
<evidence type="ECO:0000256" key="2">
    <source>
        <dbReference type="ARBA" id="ARBA00023015"/>
    </source>
</evidence>
<sequence length="293" mass="33467">MGTYSIKELEQLSGIKAHTIRIWEKRHKLIEPSRTNTNIRYYSDYDLKKIINVSLLNNNGFKISAIARMNEAELIEKVIELSNSGKEKRIYIDQLVTQMLDLDEEKFEAELDGIETKFGFEATITEVIYPFLEKIGVLWQTGNITPAHEHFISNLVRQRLIVGIASLPVASKATIRAVLFLPEHELHEIALLFFHYITRKAGFKTFYLGQSVPHEDLKTVCSIHKPHLLITSLTTIPTINQLNAYLQKLSSDFPSSKILATGSMLRKASFHFPSNLKFFKDAFELKSILAAMK</sequence>
<dbReference type="SUPFAM" id="SSF46955">
    <property type="entry name" value="Putative DNA-binding domain"/>
    <property type="match status" value="1"/>
</dbReference>
<dbReference type="PANTHER" id="PTHR30204:SF69">
    <property type="entry name" value="MERR-FAMILY TRANSCRIPTIONAL REGULATOR"/>
    <property type="match status" value="1"/>
</dbReference>
<comment type="caution">
    <text evidence="6">The sequence shown here is derived from an EMBL/GenBank/DDBJ whole genome shotgun (WGS) entry which is preliminary data.</text>
</comment>
<proteinExistence type="predicted"/>
<keyword evidence="7" id="KW-1185">Reference proteome</keyword>
<dbReference type="Gene3D" id="3.40.50.280">
    <property type="entry name" value="Cobalamin-binding domain"/>
    <property type="match status" value="1"/>
</dbReference>
<dbReference type="InterPro" id="IPR009061">
    <property type="entry name" value="DNA-bd_dom_put_sf"/>
</dbReference>
<dbReference type="RefSeq" id="WP_254155695.1">
    <property type="nucleotide sequence ID" value="NZ_JAHESD010000063.1"/>
</dbReference>
<dbReference type="PROSITE" id="PS50937">
    <property type="entry name" value="HTH_MERR_2"/>
    <property type="match status" value="1"/>
</dbReference>
<protein>
    <submittedName>
        <fullName evidence="6">MerR family transcriptional regulator</fullName>
    </submittedName>
</protein>
<dbReference type="InterPro" id="IPR047057">
    <property type="entry name" value="MerR_fam"/>
</dbReference>
<evidence type="ECO:0000313" key="7">
    <source>
        <dbReference type="Proteomes" id="UP000772618"/>
    </source>
</evidence>
<dbReference type="Pfam" id="PF13411">
    <property type="entry name" value="MerR_1"/>
    <property type="match status" value="1"/>
</dbReference>
<dbReference type="InterPro" id="IPR036594">
    <property type="entry name" value="Meth_synthase_dom"/>
</dbReference>
<reference evidence="6 7" key="1">
    <citation type="submission" date="2021-05" db="EMBL/GenBank/DDBJ databases">
        <title>A Polyphasic approach of four new species of the genus Ohtaekwangia: Ohtaekwangia histidinii sp. nov., Ohtaekwangia cretensis sp. nov., Ohtaekwangia indiensis sp. nov., Ohtaekwangia reichenbachii sp. nov. from diverse environment.</title>
        <authorList>
            <person name="Octaviana S."/>
        </authorList>
    </citation>
    <scope>NUCLEOTIDE SEQUENCE [LARGE SCALE GENOMIC DNA]</scope>
    <source>
        <strain evidence="6 7">PWU20</strain>
    </source>
</reference>
<keyword evidence="1" id="KW-0678">Repressor</keyword>
<keyword evidence="4" id="KW-0804">Transcription</keyword>